<reference evidence="1 2" key="1">
    <citation type="submission" date="2013-05" db="EMBL/GenBank/DDBJ databases">
        <title>Draft genome of the parasitic nematode Anyclostoma ceylanicum.</title>
        <authorList>
            <person name="Mitreva M."/>
        </authorList>
    </citation>
    <scope>NUCLEOTIDE SEQUENCE [LARGE SCALE GENOMIC DNA]</scope>
</reference>
<evidence type="ECO:0000313" key="2">
    <source>
        <dbReference type="Proteomes" id="UP000054495"/>
    </source>
</evidence>
<dbReference type="EMBL" id="KE124859">
    <property type="protein sequence ID" value="EPB76599.1"/>
    <property type="molecule type" value="Genomic_DNA"/>
</dbReference>
<keyword evidence="2" id="KW-1185">Reference proteome</keyword>
<name>A0A0D6LXN0_9BILA</name>
<dbReference type="PANTHER" id="PTHR22955">
    <property type="entry name" value="RETROTRANSPOSON"/>
    <property type="match status" value="1"/>
</dbReference>
<evidence type="ECO:0000313" key="1">
    <source>
        <dbReference type="EMBL" id="EPB76599.1"/>
    </source>
</evidence>
<accession>A0A0D6LXN0</accession>
<dbReference type="Proteomes" id="UP000054495">
    <property type="component" value="Unassembled WGS sequence"/>
</dbReference>
<protein>
    <submittedName>
        <fullName evidence="1">Uncharacterized protein</fullName>
    </submittedName>
</protein>
<organism evidence="1 2">
    <name type="scientific">Ancylostoma ceylanicum</name>
    <dbReference type="NCBI Taxonomy" id="53326"/>
    <lineage>
        <taxon>Eukaryota</taxon>
        <taxon>Metazoa</taxon>
        <taxon>Ecdysozoa</taxon>
        <taxon>Nematoda</taxon>
        <taxon>Chromadorea</taxon>
        <taxon>Rhabditida</taxon>
        <taxon>Rhabditina</taxon>
        <taxon>Rhabditomorpha</taxon>
        <taxon>Strongyloidea</taxon>
        <taxon>Ancylostomatidae</taxon>
        <taxon>Ancylostomatinae</taxon>
        <taxon>Ancylostoma</taxon>
    </lineage>
</organism>
<dbReference type="PANTHER" id="PTHR22955:SF77">
    <property type="entry name" value="ASPARTIC PUTATIVE DOMAIN-CONTAINING PROTEIN-RELATED"/>
    <property type="match status" value="1"/>
</dbReference>
<dbReference type="AlphaFoldDB" id="A0A0D6LXN0"/>
<proteinExistence type="predicted"/>
<sequence>MGMSLREFMPNNNEVMQAIPIKDRMIRKANTVKFLGVRWNLQSDAVHLAVRMGSTAITNAQIALYWIHSKEPLESFVENRVKYIRDVVETFNLSNIQSKFYHVNTEDNPADCSTRALTASEIENHMWWSGAQFICDPPSNWPNTSLDFTAKELCIEEAVEEFKSVTSSVSVQPYESFILFRRISSFPKLVHVTAFAFKFIANLKRSVKKRHPMFKTDSHFVLNTITLSKTITSDDFAIAELLILREQ</sequence>
<gene>
    <name evidence="1" type="ORF">ANCCEY_04308</name>
</gene>